<name>A0ACD4NQU5_9HYPH</name>
<proteinExistence type="predicted"/>
<dbReference type="Proteomes" id="UP001163223">
    <property type="component" value="Chromosome"/>
</dbReference>
<evidence type="ECO:0000313" key="1">
    <source>
        <dbReference type="EMBL" id="WAJ29294.1"/>
    </source>
</evidence>
<reference evidence="1" key="1">
    <citation type="submission" date="2022-11" db="EMBL/GenBank/DDBJ databases">
        <title>beta-Carotene-producing bacterium, Jeongeuplla avenae sp. nov., alleviates the salt stress of Arabidopsis seedlings.</title>
        <authorList>
            <person name="Jiang L."/>
            <person name="Lee J."/>
        </authorList>
    </citation>
    <scope>NUCLEOTIDE SEQUENCE</scope>
    <source>
        <strain evidence="1">DY_R2A_6</strain>
    </source>
</reference>
<gene>
    <name evidence="1" type="ORF">OXU80_03395</name>
</gene>
<protein>
    <submittedName>
        <fullName evidence="1">Amino acid kinase</fullName>
    </submittedName>
</protein>
<keyword evidence="2" id="KW-1185">Reference proteome</keyword>
<keyword evidence="1" id="KW-0418">Kinase</keyword>
<evidence type="ECO:0000313" key="2">
    <source>
        <dbReference type="Proteomes" id="UP001163223"/>
    </source>
</evidence>
<organism evidence="1 2">
    <name type="scientific">Antarcticirhabdus aurantiaca</name>
    <dbReference type="NCBI Taxonomy" id="2606717"/>
    <lineage>
        <taxon>Bacteria</taxon>
        <taxon>Pseudomonadati</taxon>
        <taxon>Pseudomonadota</taxon>
        <taxon>Alphaproteobacteria</taxon>
        <taxon>Hyphomicrobiales</taxon>
        <taxon>Aurantimonadaceae</taxon>
        <taxon>Antarcticirhabdus</taxon>
    </lineage>
</organism>
<sequence>MKDILVVKIGGSSAASPDLSRWIAAVEASSRPTVIVPGGGPFANAVRRHQATIGYDDAAAHEMAILAMAQFACALESLGRRLERAADEAAIEAVLERGRIAVWTARGAVLDDPSIEKSWSVTSDTLAAWLAQRLGARDLLLVKRIGVSGSTAIDALVGADIVDPSFPRHLGSETRAHIAGPGDLASAPLLLSEGGMPGRPVERRREAMVAAE</sequence>
<accession>A0ACD4NQU5</accession>
<dbReference type="EMBL" id="CP113520">
    <property type="protein sequence ID" value="WAJ29294.1"/>
    <property type="molecule type" value="Genomic_DNA"/>
</dbReference>
<keyword evidence="1" id="KW-0808">Transferase</keyword>